<evidence type="ECO:0000313" key="1">
    <source>
        <dbReference type="EMBL" id="RVX46213.1"/>
    </source>
</evidence>
<dbReference type="EMBL" id="SAUN01000001">
    <property type="protein sequence ID" value="RVX46213.1"/>
    <property type="molecule type" value="Genomic_DNA"/>
</dbReference>
<dbReference type="Proteomes" id="UP000284824">
    <property type="component" value="Unassembled WGS sequence"/>
</dbReference>
<reference evidence="1 2" key="1">
    <citation type="submission" date="2019-01" db="EMBL/GenBank/DDBJ databases">
        <title>Sequencing the genomes of 1000 actinobacteria strains.</title>
        <authorList>
            <person name="Klenk H.-P."/>
        </authorList>
    </citation>
    <scope>NUCLEOTIDE SEQUENCE [LARGE SCALE GENOMIC DNA]</scope>
    <source>
        <strain evidence="1 2">DSM 43925</strain>
    </source>
</reference>
<gene>
    <name evidence="1" type="ORF">EDD27_9071</name>
</gene>
<evidence type="ECO:0000313" key="2">
    <source>
        <dbReference type="Proteomes" id="UP000284824"/>
    </source>
</evidence>
<dbReference type="AlphaFoldDB" id="A0A438MKC9"/>
<sequence>MEHDLLEFARWGEAVWTVQNTFARSWSTAADQRLWRVGHEPTEPVQQNVYGVVDVADIFTCAFLAGPWMEITVRRAS</sequence>
<accession>A0A438MKC9</accession>
<name>A0A438MKC9_9ACTN</name>
<keyword evidence="2" id="KW-1185">Reference proteome</keyword>
<proteinExistence type="predicted"/>
<organism evidence="1 2">
    <name type="scientific">Nonomuraea polychroma</name>
    <dbReference type="NCBI Taxonomy" id="46176"/>
    <lineage>
        <taxon>Bacteria</taxon>
        <taxon>Bacillati</taxon>
        <taxon>Actinomycetota</taxon>
        <taxon>Actinomycetes</taxon>
        <taxon>Streptosporangiales</taxon>
        <taxon>Streptosporangiaceae</taxon>
        <taxon>Nonomuraea</taxon>
    </lineage>
</organism>
<dbReference type="RefSeq" id="WP_127938190.1">
    <property type="nucleotide sequence ID" value="NZ_SAUN01000001.1"/>
</dbReference>
<comment type="caution">
    <text evidence="1">The sequence shown here is derived from an EMBL/GenBank/DDBJ whole genome shotgun (WGS) entry which is preliminary data.</text>
</comment>
<protein>
    <submittedName>
        <fullName evidence="1">Uncharacterized protein</fullName>
    </submittedName>
</protein>